<protein>
    <submittedName>
        <fullName evidence="9">MFS transporter</fullName>
    </submittedName>
</protein>
<gene>
    <name evidence="9" type="ORF">NF556_20660</name>
</gene>
<keyword evidence="2" id="KW-1003">Cell membrane</keyword>
<dbReference type="CDD" id="cd17324">
    <property type="entry name" value="MFS_NepI_like"/>
    <property type="match status" value="1"/>
</dbReference>
<dbReference type="EMBL" id="CP099489">
    <property type="protein sequence ID" value="USQ79966.1"/>
    <property type="molecule type" value="Genomic_DNA"/>
</dbReference>
<keyword evidence="3 7" id="KW-0812">Transmembrane</keyword>
<comment type="subcellular location">
    <subcellularLocation>
        <location evidence="1">Cell membrane</location>
        <topology evidence="1">Multi-pass membrane protein</topology>
    </subcellularLocation>
</comment>
<dbReference type="PANTHER" id="PTHR43124:SF3">
    <property type="entry name" value="CHLORAMPHENICOL EFFLUX PUMP RV0191"/>
    <property type="match status" value="1"/>
</dbReference>
<feature type="transmembrane region" description="Helical" evidence="7">
    <location>
        <begin position="103"/>
        <end position="121"/>
    </location>
</feature>
<evidence type="ECO:0000256" key="1">
    <source>
        <dbReference type="ARBA" id="ARBA00004651"/>
    </source>
</evidence>
<keyword evidence="5 7" id="KW-0472">Membrane</keyword>
<evidence type="ECO:0000256" key="4">
    <source>
        <dbReference type="ARBA" id="ARBA00022989"/>
    </source>
</evidence>
<dbReference type="Gene3D" id="1.20.1250.20">
    <property type="entry name" value="MFS general substrate transporter like domains"/>
    <property type="match status" value="2"/>
</dbReference>
<dbReference type="RefSeq" id="WP_252593162.1">
    <property type="nucleotide sequence ID" value="NZ_CP099489.1"/>
</dbReference>
<proteinExistence type="predicted"/>
<dbReference type="InterPro" id="IPR020846">
    <property type="entry name" value="MFS_dom"/>
</dbReference>
<feature type="domain" description="Major facilitator superfamily (MFS) profile" evidence="8">
    <location>
        <begin position="37"/>
        <end position="415"/>
    </location>
</feature>
<feature type="transmembrane region" description="Helical" evidence="7">
    <location>
        <begin position="299"/>
        <end position="316"/>
    </location>
</feature>
<evidence type="ECO:0000256" key="7">
    <source>
        <dbReference type="SAM" id="Phobius"/>
    </source>
</evidence>
<evidence type="ECO:0000259" key="8">
    <source>
        <dbReference type="PROSITE" id="PS50850"/>
    </source>
</evidence>
<feature type="region of interest" description="Disordered" evidence="6">
    <location>
        <begin position="1"/>
        <end position="32"/>
    </location>
</feature>
<feature type="transmembrane region" description="Helical" evidence="7">
    <location>
        <begin position="268"/>
        <end position="292"/>
    </location>
</feature>
<dbReference type="InterPro" id="IPR011701">
    <property type="entry name" value="MFS"/>
</dbReference>
<keyword evidence="4 7" id="KW-1133">Transmembrane helix</keyword>
<name>A0ABY4YT78_9MICO</name>
<evidence type="ECO:0000256" key="2">
    <source>
        <dbReference type="ARBA" id="ARBA00022475"/>
    </source>
</evidence>
<evidence type="ECO:0000313" key="10">
    <source>
        <dbReference type="Proteomes" id="UP001056455"/>
    </source>
</evidence>
<feature type="transmembrane region" description="Helical" evidence="7">
    <location>
        <begin position="133"/>
        <end position="153"/>
    </location>
</feature>
<dbReference type="PROSITE" id="PS50850">
    <property type="entry name" value="MFS"/>
    <property type="match status" value="1"/>
</dbReference>
<feature type="transmembrane region" description="Helical" evidence="7">
    <location>
        <begin position="390"/>
        <end position="410"/>
    </location>
</feature>
<feature type="transmembrane region" description="Helical" evidence="7">
    <location>
        <begin position="77"/>
        <end position="96"/>
    </location>
</feature>
<evidence type="ECO:0000256" key="3">
    <source>
        <dbReference type="ARBA" id="ARBA00022692"/>
    </source>
</evidence>
<feature type="transmembrane region" description="Helical" evidence="7">
    <location>
        <begin position="191"/>
        <end position="213"/>
    </location>
</feature>
<sequence length="425" mass="43558">MTTRQHPDLAPPSGRTPQPATRATPPASPPRAPLGLITTALIVGGFAIGTTEFVTMGLLPQIATGLGVSVPTAGHTISVYAVGVVIGAPLVAVLGARLPRKGLALALMAIFVLGNIASSLATSYEALMLGRFLAGLPHGAFFGVSALIVAAVAPHHQRGRAVSRVMLGIPIANMIGVPAATWLGQEIGWRSAYWLVVALAVLTIALVAWWVPATPGNPHASGRRELTALRNPQLWLTLAVGAVGFGGMFAMYSYIAPTITEVTGLAESVIPVFLLIYGIGGAVGSLVGGWLADWSVLRGLVFALVGTGAVLALFTVTSQWALPALLTLFLVSVMASILVVVLQLRLMSVAGDAETIGAASNHAALNIANALGAWLGGLVIAAGWGYQAASWVGVVLSLGGLVFLGASLLLHRRGTGPVRSARMAS</sequence>
<dbReference type="Pfam" id="PF07690">
    <property type="entry name" value="MFS_1"/>
    <property type="match status" value="1"/>
</dbReference>
<dbReference type="InterPro" id="IPR036259">
    <property type="entry name" value="MFS_trans_sf"/>
</dbReference>
<feature type="compositionally biased region" description="Low complexity" evidence="6">
    <location>
        <begin position="15"/>
        <end position="25"/>
    </location>
</feature>
<dbReference type="InterPro" id="IPR050189">
    <property type="entry name" value="MFS_Efflux_Transporters"/>
</dbReference>
<evidence type="ECO:0000256" key="5">
    <source>
        <dbReference type="ARBA" id="ARBA00023136"/>
    </source>
</evidence>
<organism evidence="9 10">
    <name type="scientific">Ornithinimicrobium faecis</name>
    <dbReference type="NCBI Taxonomy" id="2934158"/>
    <lineage>
        <taxon>Bacteria</taxon>
        <taxon>Bacillati</taxon>
        <taxon>Actinomycetota</taxon>
        <taxon>Actinomycetes</taxon>
        <taxon>Micrococcales</taxon>
        <taxon>Ornithinimicrobiaceae</taxon>
        <taxon>Ornithinimicrobium</taxon>
    </lineage>
</organism>
<keyword evidence="10" id="KW-1185">Reference proteome</keyword>
<evidence type="ECO:0000256" key="6">
    <source>
        <dbReference type="SAM" id="MobiDB-lite"/>
    </source>
</evidence>
<accession>A0ABY4YT78</accession>
<feature type="transmembrane region" description="Helical" evidence="7">
    <location>
        <begin position="165"/>
        <end position="185"/>
    </location>
</feature>
<feature type="transmembrane region" description="Helical" evidence="7">
    <location>
        <begin position="34"/>
        <end position="57"/>
    </location>
</feature>
<feature type="transmembrane region" description="Helical" evidence="7">
    <location>
        <begin position="363"/>
        <end position="384"/>
    </location>
</feature>
<dbReference type="PANTHER" id="PTHR43124">
    <property type="entry name" value="PURINE EFFLUX PUMP PBUE"/>
    <property type="match status" value="1"/>
</dbReference>
<feature type="transmembrane region" description="Helical" evidence="7">
    <location>
        <begin position="322"/>
        <end position="342"/>
    </location>
</feature>
<dbReference type="Proteomes" id="UP001056455">
    <property type="component" value="Chromosome"/>
</dbReference>
<feature type="transmembrane region" description="Helical" evidence="7">
    <location>
        <begin position="234"/>
        <end position="256"/>
    </location>
</feature>
<evidence type="ECO:0000313" key="9">
    <source>
        <dbReference type="EMBL" id="USQ79966.1"/>
    </source>
</evidence>
<reference evidence="9" key="1">
    <citation type="submission" date="2022-06" db="EMBL/GenBank/DDBJ databases">
        <title>Ornithinimicrobium HY1793.</title>
        <authorList>
            <person name="Huang Y."/>
        </authorList>
    </citation>
    <scope>NUCLEOTIDE SEQUENCE</scope>
    <source>
        <strain evidence="9">HY1793</strain>
    </source>
</reference>
<dbReference type="SUPFAM" id="SSF103473">
    <property type="entry name" value="MFS general substrate transporter"/>
    <property type="match status" value="1"/>
</dbReference>